<feature type="transmembrane region" description="Helical" evidence="7">
    <location>
        <begin position="116"/>
        <end position="138"/>
    </location>
</feature>
<feature type="transmembrane region" description="Helical" evidence="7">
    <location>
        <begin position="48"/>
        <end position="66"/>
    </location>
</feature>
<feature type="transmembrane region" description="Helical" evidence="7">
    <location>
        <begin position="6"/>
        <end position="27"/>
    </location>
</feature>
<dbReference type="Proteomes" id="UP000216446">
    <property type="component" value="Unassembled WGS sequence"/>
</dbReference>
<proteinExistence type="inferred from homology"/>
<keyword evidence="4 7" id="KW-0812">Transmembrane</keyword>
<accession>A0A259TX32</accession>
<gene>
    <name evidence="8" type="ORF">BSZ36_04675</name>
</gene>
<feature type="transmembrane region" description="Helical" evidence="7">
    <location>
        <begin position="189"/>
        <end position="209"/>
    </location>
</feature>
<keyword evidence="9" id="KW-1185">Reference proteome</keyword>
<feature type="transmembrane region" description="Helical" evidence="7">
    <location>
        <begin position="165"/>
        <end position="182"/>
    </location>
</feature>
<evidence type="ECO:0000256" key="4">
    <source>
        <dbReference type="ARBA" id="ARBA00022692"/>
    </source>
</evidence>
<dbReference type="InParanoid" id="A0A259TX32"/>
<dbReference type="Pfam" id="PF01790">
    <property type="entry name" value="LGT"/>
    <property type="match status" value="1"/>
</dbReference>
<dbReference type="AlphaFoldDB" id="A0A259TX32"/>
<evidence type="ECO:0000256" key="3">
    <source>
        <dbReference type="ARBA" id="ARBA00022679"/>
    </source>
</evidence>
<keyword evidence="6 7" id="KW-0472">Membrane</keyword>
<evidence type="ECO:0000256" key="6">
    <source>
        <dbReference type="ARBA" id="ARBA00023136"/>
    </source>
</evidence>
<dbReference type="GO" id="GO:0042158">
    <property type="term" value="P:lipoprotein biosynthetic process"/>
    <property type="evidence" value="ECO:0007669"/>
    <property type="project" value="InterPro"/>
</dbReference>
<comment type="similarity">
    <text evidence="1">Belongs to the Lgt family.</text>
</comment>
<dbReference type="GO" id="GO:0008961">
    <property type="term" value="F:phosphatidylglycerol-prolipoprotein diacylglyceryl transferase activity"/>
    <property type="evidence" value="ECO:0007669"/>
    <property type="project" value="InterPro"/>
</dbReference>
<feature type="transmembrane region" description="Helical" evidence="7">
    <location>
        <begin position="215"/>
        <end position="237"/>
    </location>
</feature>
<organism evidence="8 9">
    <name type="scientific">Rubricoccus marinus</name>
    <dbReference type="NCBI Taxonomy" id="716817"/>
    <lineage>
        <taxon>Bacteria</taxon>
        <taxon>Pseudomonadati</taxon>
        <taxon>Rhodothermota</taxon>
        <taxon>Rhodothermia</taxon>
        <taxon>Rhodothermales</taxon>
        <taxon>Rubricoccaceae</taxon>
        <taxon>Rubricoccus</taxon>
    </lineage>
</organism>
<dbReference type="PANTHER" id="PTHR30589">
    <property type="entry name" value="PROLIPOPROTEIN DIACYLGLYCERYL TRANSFERASE"/>
    <property type="match status" value="1"/>
</dbReference>
<protein>
    <recommendedName>
        <fullName evidence="10">Diacylglyceryl transferase</fullName>
    </recommendedName>
</protein>
<evidence type="ECO:0000256" key="5">
    <source>
        <dbReference type="ARBA" id="ARBA00022989"/>
    </source>
</evidence>
<keyword evidence="2" id="KW-1003">Cell membrane</keyword>
<evidence type="ECO:0000313" key="8">
    <source>
        <dbReference type="EMBL" id="OZC02332.1"/>
    </source>
</evidence>
<evidence type="ECO:0000256" key="7">
    <source>
        <dbReference type="SAM" id="Phobius"/>
    </source>
</evidence>
<evidence type="ECO:0008006" key="10">
    <source>
        <dbReference type="Google" id="ProtNLM"/>
    </source>
</evidence>
<dbReference type="PANTHER" id="PTHR30589:SF0">
    <property type="entry name" value="PHOSPHATIDYLGLYCEROL--PROLIPOPROTEIN DIACYLGLYCERYL TRANSFERASE"/>
    <property type="match status" value="1"/>
</dbReference>
<evidence type="ECO:0000313" key="9">
    <source>
        <dbReference type="Proteomes" id="UP000216446"/>
    </source>
</evidence>
<comment type="caution">
    <text evidence="8">The sequence shown here is derived from an EMBL/GenBank/DDBJ whole genome shotgun (WGS) entry which is preliminary data.</text>
</comment>
<keyword evidence="5 7" id="KW-1133">Transmembrane helix</keyword>
<dbReference type="EMBL" id="MQWB01000001">
    <property type="protein sequence ID" value="OZC02332.1"/>
    <property type="molecule type" value="Genomic_DNA"/>
</dbReference>
<dbReference type="GO" id="GO:0005886">
    <property type="term" value="C:plasma membrane"/>
    <property type="evidence" value="ECO:0007669"/>
    <property type="project" value="InterPro"/>
</dbReference>
<evidence type="ECO:0000256" key="1">
    <source>
        <dbReference type="ARBA" id="ARBA00007150"/>
    </source>
</evidence>
<dbReference type="RefSeq" id="WP_218827557.1">
    <property type="nucleotide sequence ID" value="NZ_MQWB01000001.1"/>
</dbReference>
<name>A0A259TX32_9BACT</name>
<evidence type="ECO:0000256" key="2">
    <source>
        <dbReference type="ARBA" id="ARBA00022475"/>
    </source>
</evidence>
<dbReference type="InterPro" id="IPR001640">
    <property type="entry name" value="Lgt"/>
</dbReference>
<feature type="transmembrane region" description="Helical" evidence="7">
    <location>
        <begin position="78"/>
        <end position="104"/>
    </location>
</feature>
<reference evidence="8 9" key="1">
    <citation type="submission" date="2016-11" db="EMBL/GenBank/DDBJ databases">
        <title>Study of marine rhodopsin-containing bacteria.</title>
        <authorList>
            <person name="Yoshizawa S."/>
            <person name="Kumagai Y."/>
            <person name="Kogure K."/>
        </authorList>
    </citation>
    <scope>NUCLEOTIDE SEQUENCE [LARGE SCALE GENOMIC DNA]</scope>
    <source>
        <strain evidence="8 9">SG-29</strain>
    </source>
</reference>
<keyword evidence="3" id="KW-0808">Transferase</keyword>
<sequence length="256" mass="26677">MPPADPIPLPLHGLFEIAAFVAGGWVYRRQGRSRPLANGIPEPTRWRILVGAGLGALIGSRALAALEHPGLFDGASGVQVALLVFGTKTIVGGLLGGLVGVEIAKRAMGERRRSGDAFVFPLVAAIAVGRVGCFLAGVDDGTAGVPTDLPWGMDQGDGIPRHPTALYEILVLLALGAALLGVQRRQRPLAPGVLFALFLSGYLAWRLGAEFVKPVAPLAMGLSAIQWACVAGLLHYLRLFAGRRFVPGSAVASGAR</sequence>